<dbReference type="InterPro" id="IPR000477">
    <property type="entry name" value="RT_dom"/>
</dbReference>
<proteinExistence type="inferred from homology"/>
<dbReference type="PROSITE" id="PS50878">
    <property type="entry name" value="RT_POL"/>
    <property type="match status" value="1"/>
</dbReference>
<keyword evidence="5" id="KW-0540">Nuclease</keyword>
<feature type="domain" description="Reverse transcriptase" evidence="9">
    <location>
        <begin position="1"/>
        <end position="110"/>
    </location>
</feature>
<evidence type="ECO:0000256" key="4">
    <source>
        <dbReference type="ARBA" id="ARBA00022695"/>
    </source>
</evidence>
<keyword evidence="7" id="KW-0378">Hydrolase</keyword>
<dbReference type="GO" id="GO:0004523">
    <property type="term" value="F:RNA-DNA hybrid ribonuclease activity"/>
    <property type="evidence" value="ECO:0007669"/>
    <property type="project" value="UniProtKB-EC"/>
</dbReference>
<evidence type="ECO:0000256" key="2">
    <source>
        <dbReference type="ARBA" id="ARBA00012180"/>
    </source>
</evidence>
<protein>
    <recommendedName>
        <fullName evidence="2">ribonuclease H</fullName>
        <ecNumber evidence="2">3.1.26.4</ecNumber>
    </recommendedName>
</protein>
<dbReference type="InterPro" id="IPR043128">
    <property type="entry name" value="Rev_trsase/Diguanyl_cyclase"/>
</dbReference>
<evidence type="ECO:0000259" key="9">
    <source>
        <dbReference type="PROSITE" id="PS50878"/>
    </source>
</evidence>
<evidence type="ECO:0000256" key="5">
    <source>
        <dbReference type="ARBA" id="ARBA00022722"/>
    </source>
</evidence>
<dbReference type="InterPro" id="IPR010661">
    <property type="entry name" value="RVT_thumb"/>
</dbReference>
<evidence type="ECO:0000313" key="10">
    <source>
        <dbReference type="EMBL" id="NWU18926.1"/>
    </source>
</evidence>
<dbReference type="Pfam" id="PF00078">
    <property type="entry name" value="RVT_1"/>
    <property type="match status" value="1"/>
</dbReference>
<dbReference type="SUPFAM" id="SSF56672">
    <property type="entry name" value="DNA/RNA polymerases"/>
    <property type="match status" value="1"/>
</dbReference>
<dbReference type="Gene3D" id="3.10.10.10">
    <property type="entry name" value="HIV Type 1 Reverse Transcriptase, subunit A, domain 1"/>
    <property type="match status" value="1"/>
</dbReference>
<evidence type="ECO:0000256" key="1">
    <source>
        <dbReference type="ARBA" id="ARBA00010879"/>
    </source>
</evidence>
<dbReference type="EC" id="3.1.26.4" evidence="2"/>
<dbReference type="GO" id="GO:0003964">
    <property type="term" value="F:RNA-directed DNA polymerase activity"/>
    <property type="evidence" value="ECO:0007669"/>
    <property type="project" value="UniProtKB-KW"/>
</dbReference>
<dbReference type="PANTHER" id="PTHR41694">
    <property type="entry name" value="ENDOGENOUS RETROVIRUS GROUP K MEMBER POL PROTEIN"/>
    <property type="match status" value="1"/>
</dbReference>
<keyword evidence="8" id="KW-0695">RNA-directed DNA polymerase</keyword>
<dbReference type="Proteomes" id="UP000584415">
    <property type="component" value="Unassembled WGS sequence"/>
</dbReference>
<comment type="caution">
    <text evidence="10">The sequence shown here is derived from an EMBL/GenBank/DDBJ whole genome shotgun (WGS) entry which is preliminary data.</text>
</comment>
<evidence type="ECO:0000256" key="7">
    <source>
        <dbReference type="ARBA" id="ARBA00022801"/>
    </source>
</evidence>
<sequence>DAPRFAFSVPSINREAPMQRYDWRVLPQAMKNFHPICQWYVAKILAPIRARQRRAIILHYMDDVLVCCPDDKTLDRTLAQVVEALQAQGFELQPEKVQRTSPWKYLGLKIMDTLITPQPVTIKNDPKTLQELHQLCGSSNWVRAWLGLTTQDLAPLFKLLGGGGKLSSPRSLTPEARQALRKVEDAIMRNQAQRCLSNHPFHLIILGKDSLVVIEWVFLPHQPSKSITTPQELMARLIMRGRARLRTLAGCDFACIYLPL</sequence>
<evidence type="ECO:0000256" key="6">
    <source>
        <dbReference type="ARBA" id="ARBA00022759"/>
    </source>
</evidence>
<accession>A0A7K5USP4</accession>
<reference evidence="10 11" key="1">
    <citation type="submission" date="2019-09" db="EMBL/GenBank/DDBJ databases">
        <title>Bird 10,000 Genomes (B10K) Project - Family phase.</title>
        <authorList>
            <person name="Zhang G."/>
        </authorList>
    </citation>
    <scope>NUCLEOTIDE SEQUENCE [LARGE SCALE GENOMIC DNA]</scope>
    <source>
        <strain evidence="10">B10K-DU-001-71</strain>
        <tissue evidence="10">Muscle</tissue>
    </source>
</reference>
<dbReference type="EMBL" id="VYXC01000184">
    <property type="protein sequence ID" value="NWU18926.1"/>
    <property type="molecule type" value="Genomic_DNA"/>
</dbReference>
<dbReference type="AlphaFoldDB" id="A0A7K5USP4"/>
<dbReference type="InterPro" id="IPR043502">
    <property type="entry name" value="DNA/RNA_pol_sf"/>
</dbReference>
<dbReference type="Pfam" id="PF06817">
    <property type="entry name" value="RVT_thumb"/>
    <property type="match status" value="1"/>
</dbReference>
<keyword evidence="11" id="KW-1185">Reference proteome</keyword>
<evidence type="ECO:0000256" key="8">
    <source>
        <dbReference type="ARBA" id="ARBA00022918"/>
    </source>
</evidence>
<keyword evidence="4" id="KW-0548">Nucleotidyltransferase</keyword>
<comment type="similarity">
    <text evidence="1">Belongs to the beta type-B retroviral polymerase family. HERV class-II K(HML-2) pol subfamily.</text>
</comment>
<feature type="non-terminal residue" evidence="10">
    <location>
        <position position="260"/>
    </location>
</feature>
<keyword evidence="6" id="KW-0255">Endonuclease</keyword>
<dbReference type="Gene3D" id="3.30.70.270">
    <property type="match status" value="2"/>
</dbReference>
<organism evidence="10 11">
    <name type="scientific">Platysteira castanea</name>
    <dbReference type="NCBI Taxonomy" id="1160851"/>
    <lineage>
        <taxon>Eukaryota</taxon>
        <taxon>Metazoa</taxon>
        <taxon>Chordata</taxon>
        <taxon>Craniata</taxon>
        <taxon>Vertebrata</taxon>
        <taxon>Euteleostomi</taxon>
        <taxon>Archelosauria</taxon>
        <taxon>Archosauria</taxon>
        <taxon>Dinosauria</taxon>
        <taxon>Saurischia</taxon>
        <taxon>Theropoda</taxon>
        <taxon>Coelurosauria</taxon>
        <taxon>Aves</taxon>
        <taxon>Neognathae</taxon>
        <taxon>Neoaves</taxon>
        <taxon>Telluraves</taxon>
        <taxon>Australaves</taxon>
        <taxon>Passeriformes</taxon>
        <taxon>Corvoidea</taxon>
        <taxon>Platysteiridae</taxon>
        <taxon>Platysteira</taxon>
    </lineage>
</organism>
<dbReference type="PANTHER" id="PTHR41694:SF3">
    <property type="entry name" value="RNA-DIRECTED DNA POLYMERASE-RELATED"/>
    <property type="match status" value="1"/>
</dbReference>
<keyword evidence="3" id="KW-0808">Transferase</keyword>
<feature type="non-terminal residue" evidence="10">
    <location>
        <position position="1"/>
    </location>
</feature>
<dbReference type="GO" id="GO:0035613">
    <property type="term" value="F:RNA stem-loop binding"/>
    <property type="evidence" value="ECO:0007669"/>
    <property type="project" value="TreeGrafter"/>
</dbReference>
<evidence type="ECO:0000256" key="3">
    <source>
        <dbReference type="ARBA" id="ARBA00022679"/>
    </source>
</evidence>
<evidence type="ECO:0000313" key="11">
    <source>
        <dbReference type="Proteomes" id="UP000584415"/>
    </source>
</evidence>
<gene>
    <name evidence="10" type="primary">Ervk10_0</name>
    <name evidence="10" type="ORF">DYACAS_R01409</name>
</gene>
<name>A0A7K5USP4_9CORV</name>